<dbReference type="SUPFAM" id="SSF88946">
    <property type="entry name" value="Sigma2 domain of RNA polymerase sigma factors"/>
    <property type="match status" value="1"/>
</dbReference>
<evidence type="ECO:0000313" key="7">
    <source>
        <dbReference type="EMBL" id="GAA4807931.1"/>
    </source>
</evidence>
<evidence type="ECO:0000313" key="8">
    <source>
        <dbReference type="Proteomes" id="UP001501411"/>
    </source>
</evidence>
<comment type="caution">
    <text evidence="7">The sequence shown here is derived from an EMBL/GenBank/DDBJ whole genome shotgun (WGS) entry which is preliminary data.</text>
</comment>
<dbReference type="Gene3D" id="1.10.1740.10">
    <property type="match status" value="1"/>
</dbReference>
<dbReference type="InterPro" id="IPR013249">
    <property type="entry name" value="RNA_pol_sigma70_r4_t2"/>
</dbReference>
<dbReference type="NCBIfam" id="TIGR02985">
    <property type="entry name" value="Sig70_bacteroi1"/>
    <property type="match status" value="1"/>
</dbReference>
<organism evidence="7 8">
    <name type="scientific">Olivibacter ginsenosidimutans</name>
    <dbReference type="NCBI Taxonomy" id="1176537"/>
    <lineage>
        <taxon>Bacteria</taxon>
        <taxon>Pseudomonadati</taxon>
        <taxon>Bacteroidota</taxon>
        <taxon>Sphingobacteriia</taxon>
        <taxon>Sphingobacteriales</taxon>
        <taxon>Sphingobacteriaceae</taxon>
        <taxon>Olivibacter</taxon>
    </lineage>
</organism>
<protein>
    <submittedName>
        <fullName evidence="7">RNA polymerase sigma-70 factor</fullName>
    </submittedName>
</protein>
<evidence type="ECO:0000259" key="6">
    <source>
        <dbReference type="Pfam" id="PF08281"/>
    </source>
</evidence>
<accession>A0ABP9CF77</accession>
<dbReference type="Pfam" id="PF08281">
    <property type="entry name" value="Sigma70_r4_2"/>
    <property type="match status" value="1"/>
</dbReference>
<dbReference type="Gene3D" id="1.10.10.10">
    <property type="entry name" value="Winged helix-like DNA-binding domain superfamily/Winged helix DNA-binding domain"/>
    <property type="match status" value="1"/>
</dbReference>
<feature type="domain" description="RNA polymerase sigma factor 70 region 4 type 2" evidence="6">
    <location>
        <begin position="110"/>
        <end position="161"/>
    </location>
</feature>
<evidence type="ECO:0000256" key="3">
    <source>
        <dbReference type="ARBA" id="ARBA00023082"/>
    </source>
</evidence>
<reference evidence="8" key="1">
    <citation type="journal article" date="2019" name="Int. J. Syst. Evol. Microbiol.">
        <title>The Global Catalogue of Microorganisms (GCM) 10K type strain sequencing project: providing services to taxonomists for standard genome sequencing and annotation.</title>
        <authorList>
            <consortium name="The Broad Institute Genomics Platform"/>
            <consortium name="The Broad Institute Genome Sequencing Center for Infectious Disease"/>
            <person name="Wu L."/>
            <person name="Ma J."/>
        </authorList>
    </citation>
    <scope>NUCLEOTIDE SEQUENCE [LARGE SCALE GENOMIC DNA]</scope>
    <source>
        <strain evidence="8">JCM 18200</strain>
    </source>
</reference>
<dbReference type="InterPro" id="IPR036388">
    <property type="entry name" value="WH-like_DNA-bd_sf"/>
</dbReference>
<evidence type="ECO:0000259" key="5">
    <source>
        <dbReference type="Pfam" id="PF04542"/>
    </source>
</evidence>
<keyword evidence="2" id="KW-0805">Transcription regulation</keyword>
<evidence type="ECO:0000256" key="1">
    <source>
        <dbReference type="ARBA" id="ARBA00010641"/>
    </source>
</evidence>
<dbReference type="InterPro" id="IPR039425">
    <property type="entry name" value="RNA_pol_sigma-70-like"/>
</dbReference>
<evidence type="ECO:0000256" key="4">
    <source>
        <dbReference type="ARBA" id="ARBA00023163"/>
    </source>
</evidence>
<sequence length="168" mass="20155">MENQVHINRKTFEGLYASYAGKLYRIAFYELKNEDDAANMVHDVFISLWEKRGQLILDKPEFYLTRAIKLKIINYYRDKQRRQSIMHDMLNYDDSDHSTEEILVFRSLKQEVNELLEKLPERCRKIYHLHHDNGLENQEIASSLQISESAVRQHLAKAKNFLRKHLQY</sequence>
<dbReference type="InterPro" id="IPR014284">
    <property type="entry name" value="RNA_pol_sigma-70_dom"/>
</dbReference>
<proteinExistence type="inferred from homology"/>
<comment type="similarity">
    <text evidence="1">Belongs to the sigma-70 factor family. ECF subfamily.</text>
</comment>
<gene>
    <name evidence="7" type="ORF">GCM10023231_41490</name>
</gene>
<dbReference type="RefSeq" id="WP_345235169.1">
    <property type="nucleotide sequence ID" value="NZ_BAABIQ010000044.1"/>
</dbReference>
<dbReference type="CDD" id="cd06171">
    <property type="entry name" value="Sigma70_r4"/>
    <property type="match status" value="1"/>
</dbReference>
<dbReference type="PANTHER" id="PTHR43133">
    <property type="entry name" value="RNA POLYMERASE ECF-TYPE SIGMA FACTO"/>
    <property type="match status" value="1"/>
</dbReference>
<keyword evidence="3" id="KW-0731">Sigma factor</keyword>
<dbReference type="EMBL" id="BAABIQ010000044">
    <property type="protein sequence ID" value="GAA4807931.1"/>
    <property type="molecule type" value="Genomic_DNA"/>
</dbReference>
<dbReference type="Pfam" id="PF04542">
    <property type="entry name" value="Sigma70_r2"/>
    <property type="match status" value="1"/>
</dbReference>
<dbReference type="InterPro" id="IPR007627">
    <property type="entry name" value="RNA_pol_sigma70_r2"/>
</dbReference>
<keyword evidence="4" id="KW-0804">Transcription</keyword>
<dbReference type="InterPro" id="IPR013324">
    <property type="entry name" value="RNA_pol_sigma_r3/r4-like"/>
</dbReference>
<dbReference type="InterPro" id="IPR014327">
    <property type="entry name" value="RNA_pol_sigma70_bacteroid"/>
</dbReference>
<name>A0ABP9CF77_9SPHI</name>
<evidence type="ECO:0000256" key="2">
    <source>
        <dbReference type="ARBA" id="ARBA00023015"/>
    </source>
</evidence>
<dbReference type="InterPro" id="IPR013325">
    <property type="entry name" value="RNA_pol_sigma_r2"/>
</dbReference>
<dbReference type="PANTHER" id="PTHR43133:SF46">
    <property type="entry name" value="RNA POLYMERASE SIGMA-70 FACTOR ECF SUBFAMILY"/>
    <property type="match status" value="1"/>
</dbReference>
<feature type="domain" description="RNA polymerase sigma-70 region 2" evidence="5">
    <location>
        <begin position="15"/>
        <end position="82"/>
    </location>
</feature>
<dbReference type="Proteomes" id="UP001501411">
    <property type="component" value="Unassembled WGS sequence"/>
</dbReference>
<dbReference type="SUPFAM" id="SSF88659">
    <property type="entry name" value="Sigma3 and sigma4 domains of RNA polymerase sigma factors"/>
    <property type="match status" value="1"/>
</dbReference>
<keyword evidence="8" id="KW-1185">Reference proteome</keyword>
<dbReference type="NCBIfam" id="TIGR02937">
    <property type="entry name" value="sigma70-ECF"/>
    <property type="match status" value="1"/>
</dbReference>